<protein>
    <submittedName>
        <fullName evidence="1">Uncharacterized protein</fullName>
    </submittedName>
</protein>
<gene>
    <name evidence="1" type="ORF">EDD73_11050</name>
</gene>
<name>A0A4R2RWK0_9FIRM</name>
<accession>A0A4R2RWK0</accession>
<comment type="caution">
    <text evidence="1">The sequence shown here is derived from an EMBL/GenBank/DDBJ whole genome shotgun (WGS) entry which is preliminary data.</text>
</comment>
<proteinExistence type="predicted"/>
<reference evidence="1 2" key="1">
    <citation type="submission" date="2019-03" db="EMBL/GenBank/DDBJ databases">
        <title>Genomic Encyclopedia of Type Strains, Phase IV (KMG-IV): sequencing the most valuable type-strain genomes for metagenomic binning, comparative biology and taxonomic classification.</title>
        <authorList>
            <person name="Goeker M."/>
        </authorList>
    </citation>
    <scope>NUCLEOTIDE SEQUENCE [LARGE SCALE GENOMIC DNA]</scope>
    <source>
        <strain evidence="1 2">DSM 11170</strain>
    </source>
</reference>
<dbReference type="AlphaFoldDB" id="A0A4R2RWK0"/>
<evidence type="ECO:0000313" key="1">
    <source>
        <dbReference type="EMBL" id="TCP64351.1"/>
    </source>
</evidence>
<sequence length="411" mass="49427">MFMSSTVEAKHKSFQHSVEAWQPMIVRAFQQASSQVSAYFHYSSMMELIQRYQHTLAQQSAHWEAAPRRWFQFQGLLYAMKKVEELLKSAWAGSSQTWTMHYLEDAWFREFAALCEEHSAIVHDPQAQGSRQLIHERLWSDAHPFIFDWALIYRLLWDNLEPGVFDEAAEVAFLEEQLRRADRAPVFEQRAMVAITYFYLKEDKDEAIWAMLRRAVEAGKQVHLADYLVYVADFMQREQWVRALTWLRQLSAFPVALLVGETVTLCQYWQTFADKYDLHDEYLAYLRQWLPWSDDYYQEQLLHMGQYEQWVEWQLHKRCYPADVERRQWKMVEKAAPHLLLPIYHQAIAGLIRLKQRKAYQEATKLMKKLRTLYRKQKKQDQWQRYLVHLTTRFARLRALQEEMRKGQLIN</sequence>
<dbReference type="EMBL" id="SLXT01000010">
    <property type="protein sequence ID" value="TCP64351.1"/>
    <property type="molecule type" value="Genomic_DNA"/>
</dbReference>
<organism evidence="1 2">
    <name type="scientific">Heliophilum fasciatum</name>
    <dbReference type="NCBI Taxonomy" id="35700"/>
    <lineage>
        <taxon>Bacteria</taxon>
        <taxon>Bacillati</taxon>
        <taxon>Bacillota</taxon>
        <taxon>Clostridia</taxon>
        <taxon>Eubacteriales</taxon>
        <taxon>Heliobacteriaceae</taxon>
        <taxon>Heliophilum</taxon>
    </lineage>
</organism>
<keyword evidence="2" id="KW-1185">Reference proteome</keyword>
<dbReference type="Proteomes" id="UP000294813">
    <property type="component" value="Unassembled WGS sequence"/>
</dbReference>
<evidence type="ECO:0000313" key="2">
    <source>
        <dbReference type="Proteomes" id="UP000294813"/>
    </source>
</evidence>